<gene>
    <name evidence="2" type="ORF">Sradi_2443500</name>
</gene>
<reference evidence="2" key="1">
    <citation type="submission" date="2020-06" db="EMBL/GenBank/DDBJ databases">
        <authorList>
            <person name="Li T."/>
            <person name="Hu X."/>
            <person name="Zhang T."/>
            <person name="Song X."/>
            <person name="Zhang H."/>
            <person name="Dai N."/>
            <person name="Sheng W."/>
            <person name="Hou X."/>
            <person name="Wei L."/>
        </authorList>
    </citation>
    <scope>NUCLEOTIDE SEQUENCE</scope>
    <source>
        <strain evidence="2">G02</strain>
        <tissue evidence="2">Leaf</tissue>
    </source>
</reference>
<dbReference type="PANTHER" id="PTHR15678">
    <property type="entry name" value="ANTIGEN MLAA-22-RELATED"/>
    <property type="match status" value="1"/>
</dbReference>
<name>A0AAW2SID6_SESRA</name>
<evidence type="ECO:0000256" key="1">
    <source>
        <dbReference type="SAM" id="MobiDB-lite"/>
    </source>
</evidence>
<feature type="region of interest" description="Disordered" evidence="1">
    <location>
        <begin position="132"/>
        <end position="154"/>
    </location>
</feature>
<organism evidence="2">
    <name type="scientific">Sesamum radiatum</name>
    <name type="common">Black benniseed</name>
    <dbReference type="NCBI Taxonomy" id="300843"/>
    <lineage>
        <taxon>Eukaryota</taxon>
        <taxon>Viridiplantae</taxon>
        <taxon>Streptophyta</taxon>
        <taxon>Embryophyta</taxon>
        <taxon>Tracheophyta</taxon>
        <taxon>Spermatophyta</taxon>
        <taxon>Magnoliopsida</taxon>
        <taxon>eudicotyledons</taxon>
        <taxon>Gunneridae</taxon>
        <taxon>Pentapetalae</taxon>
        <taxon>asterids</taxon>
        <taxon>lamiids</taxon>
        <taxon>Lamiales</taxon>
        <taxon>Pedaliaceae</taxon>
        <taxon>Sesamum</taxon>
    </lineage>
</organism>
<accession>A0AAW2SID6</accession>
<comment type="caution">
    <text evidence="2">The sequence shown here is derived from an EMBL/GenBank/DDBJ whole genome shotgun (WGS) entry which is preliminary data.</text>
</comment>
<evidence type="ECO:0000313" key="2">
    <source>
        <dbReference type="EMBL" id="KAL0392207.1"/>
    </source>
</evidence>
<dbReference type="AlphaFoldDB" id="A0AAW2SID6"/>
<sequence>MARFLSISLTDLVLKTPKATLDIKELRVDISKDGGPEAALFVKLLLFPINVHLVESRVTSDQSVSSGGSLSANQLHGGACAPFSCEEFSLLCELGHNREAGIVIRNLDVTFGEVHVNLNEDLLLKKKGLSETSSSPASVVPADKESGSAEKPQGKQKLAAISKFTSIFPEKAAFTLPKLDVTVAHRGYGLMLENNIMGVQLKLMKSRSVEDVGESAKLDIQLEFSEIHLLREVGISIVEILKLDVVSSVYIPLQLAHCGRGFILRMLPQVSTKVESKGDKPSIRLGSTLLSDDGTSPCTYLAYPLLHHQSCQVYLSRLNAPLAMPPSSPIRSEIDVKLGGTQCNLVLNRLEPWMRIRPPPKPKKETVEESSAKEKSKASEQKAIMWTCTLSAPEMTVVLYSLNGFPVYHSPSQSLPDITQKTRMPWVEISSNSCNPYLVPAENSLSCYHLPTSLSSFIFLPSHQLLAPPSSFHAVSRSVLSFYGCSQSSHIFANNISSTGATLHMELGELNLHMSDEYQECLKESLFGVETNTGSLMHIAKVSLDLGKKDTDSPEDVSKSKMVLGVDVTGMGLYFTFRRLESLVLTALSFKALVKRISASSKKPAQSKGIKSSKPSGKGIQLLKLNLEKCSVNVCGDVGLDDIVIPDAKRVDYGSQGGRVLISNLADGTLRTAHVMPTTSEECRKLNYSVSLDIYHFSFCMNKEKKSMQMELERAKSIYQEFGEDNNPGAKVPLFDMQNAKLVRRSGGLKEIEVCSLFSATNISLRWEPDLHISLFELGLKLKLVVQNHKHQGHDDGRKFTL</sequence>
<dbReference type="InterPro" id="IPR045167">
    <property type="entry name" value="Hobbit"/>
</dbReference>
<feature type="compositionally biased region" description="Basic and acidic residues" evidence="1">
    <location>
        <begin position="362"/>
        <end position="376"/>
    </location>
</feature>
<proteinExistence type="predicted"/>
<feature type="region of interest" description="Disordered" evidence="1">
    <location>
        <begin position="356"/>
        <end position="376"/>
    </location>
</feature>
<dbReference type="EMBL" id="JACGWJ010000010">
    <property type="protein sequence ID" value="KAL0392207.1"/>
    <property type="molecule type" value="Genomic_DNA"/>
</dbReference>
<reference evidence="2" key="2">
    <citation type="journal article" date="2024" name="Plant">
        <title>Genomic evolution and insights into agronomic trait innovations of Sesamum species.</title>
        <authorList>
            <person name="Miao H."/>
            <person name="Wang L."/>
            <person name="Qu L."/>
            <person name="Liu H."/>
            <person name="Sun Y."/>
            <person name="Le M."/>
            <person name="Wang Q."/>
            <person name="Wei S."/>
            <person name="Zheng Y."/>
            <person name="Lin W."/>
            <person name="Duan Y."/>
            <person name="Cao H."/>
            <person name="Xiong S."/>
            <person name="Wang X."/>
            <person name="Wei L."/>
            <person name="Li C."/>
            <person name="Ma Q."/>
            <person name="Ju M."/>
            <person name="Zhao R."/>
            <person name="Li G."/>
            <person name="Mu C."/>
            <person name="Tian Q."/>
            <person name="Mei H."/>
            <person name="Zhang T."/>
            <person name="Gao T."/>
            <person name="Zhang H."/>
        </authorList>
    </citation>
    <scope>NUCLEOTIDE SEQUENCE</scope>
    <source>
        <strain evidence="2">G02</strain>
    </source>
</reference>
<dbReference type="Pfam" id="PF10344">
    <property type="entry name" value="Hobbit"/>
    <property type="match status" value="3"/>
</dbReference>
<protein>
    <submittedName>
        <fullName evidence="2">Protein SABRE</fullName>
    </submittedName>
</protein>
<dbReference type="PANTHER" id="PTHR15678:SF6">
    <property type="entry name" value="BRIDGE-LIKE LIPID TRANSFER PROTEIN FAMILY MEMBER 2"/>
    <property type="match status" value="1"/>
</dbReference>